<evidence type="ECO:0000259" key="2">
    <source>
        <dbReference type="Pfam" id="PF26078"/>
    </source>
</evidence>
<accession>A0A916UGF0</accession>
<dbReference type="RefSeq" id="WP_188610151.1">
    <property type="nucleotide sequence ID" value="NZ_BMGG01000005.1"/>
</dbReference>
<dbReference type="AlphaFoldDB" id="A0A916UGF0"/>
<dbReference type="PANTHER" id="PTHR37829:SF3">
    <property type="entry name" value="PROTEIN JAYE-RELATED"/>
    <property type="match status" value="1"/>
</dbReference>
<dbReference type="EMBL" id="BMGG01000005">
    <property type="protein sequence ID" value="GGC70919.1"/>
    <property type="molecule type" value="Genomic_DNA"/>
</dbReference>
<organism evidence="3 4">
    <name type="scientific">Chelatococcus reniformis</name>
    <dbReference type="NCBI Taxonomy" id="1494448"/>
    <lineage>
        <taxon>Bacteria</taxon>
        <taxon>Pseudomonadati</taxon>
        <taxon>Pseudomonadota</taxon>
        <taxon>Alphaproteobacteria</taxon>
        <taxon>Hyphomicrobiales</taxon>
        <taxon>Chelatococcaceae</taxon>
        <taxon>Chelatococcus</taxon>
    </lineage>
</organism>
<comment type="caution">
    <text evidence="3">The sequence shown here is derived from an EMBL/GenBank/DDBJ whole genome shotgun (WGS) entry which is preliminary data.</text>
</comment>
<proteinExistence type="predicted"/>
<dbReference type="Proteomes" id="UP000637002">
    <property type="component" value="Unassembled WGS sequence"/>
</dbReference>
<reference evidence="3" key="1">
    <citation type="journal article" date="2014" name="Int. J. Syst. Evol. Microbiol.">
        <title>Complete genome sequence of Corynebacterium casei LMG S-19264T (=DSM 44701T), isolated from a smear-ripened cheese.</title>
        <authorList>
            <consortium name="US DOE Joint Genome Institute (JGI-PGF)"/>
            <person name="Walter F."/>
            <person name="Albersmeier A."/>
            <person name="Kalinowski J."/>
            <person name="Ruckert C."/>
        </authorList>
    </citation>
    <scope>NUCLEOTIDE SEQUENCE</scope>
    <source>
        <strain evidence="3">CGMCC 1.12919</strain>
    </source>
</reference>
<protein>
    <submittedName>
        <fullName evidence="3">Tail protein</fullName>
    </submittedName>
</protein>
<feature type="domain" description="Baseplate protein J-like barrel" evidence="1">
    <location>
        <begin position="91"/>
        <end position="169"/>
    </location>
</feature>
<evidence type="ECO:0000313" key="4">
    <source>
        <dbReference type="Proteomes" id="UP000637002"/>
    </source>
</evidence>
<reference evidence="3" key="2">
    <citation type="submission" date="2020-09" db="EMBL/GenBank/DDBJ databases">
        <authorList>
            <person name="Sun Q."/>
            <person name="Zhou Y."/>
        </authorList>
    </citation>
    <scope>NUCLEOTIDE SEQUENCE</scope>
    <source>
        <strain evidence="3">CGMCC 1.12919</strain>
    </source>
</reference>
<feature type="domain" description="Baseplate J-like central" evidence="2">
    <location>
        <begin position="191"/>
        <end position="259"/>
    </location>
</feature>
<dbReference type="Pfam" id="PF26078">
    <property type="entry name" value="Baseplate_J_M"/>
    <property type="match status" value="1"/>
</dbReference>
<evidence type="ECO:0000313" key="3">
    <source>
        <dbReference type="EMBL" id="GGC70919.1"/>
    </source>
</evidence>
<dbReference type="InterPro" id="IPR058531">
    <property type="entry name" value="Baseplate_J_M"/>
</dbReference>
<evidence type="ECO:0000259" key="1">
    <source>
        <dbReference type="Pfam" id="PF04865"/>
    </source>
</evidence>
<dbReference type="InterPro" id="IPR052399">
    <property type="entry name" value="Phage_Baseplate_Assmbl_Protein"/>
</dbReference>
<keyword evidence="4" id="KW-1185">Reference proteome</keyword>
<dbReference type="PANTHER" id="PTHR37829">
    <property type="entry name" value="PHAGE-LIKE ELEMENT PBSX PROTEIN XKDT"/>
    <property type="match status" value="1"/>
</dbReference>
<sequence length="362" mass="38621">MTWQTPTFADVRRLARDYVNGKLPGADAGAPNTRLRVLSDSNAALAHLTLQYIDWLSDQLLPDTAESEWLDRHGRIWLGGRKTPTFAGGLVAITGVEGTIVPEATRLASGSVEYETLDPITLGPGATEAPVRALTAGTAGNRDPGDVLSLSEPPPLIDGQALVVAMTGGADAEKDDDLRARVLARIRMPPMGGAAHDYVQWALEIPGVTRAWCSPIEMGMGTVTVRFMMDELRASTGGFPTADDIAYVAEQLDAVRPVAVMDFFVLSPIAEPINFALDSLNPDTSAIRAAITANVAAMLRDRARPAYSLNGISQDAQTIYSEWVSAAIYATPGVDNFDLDMVDHVMPSPGHMAVPGTITWPA</sequence>
<dbReference type="Pfam" id="PF04865">
    <property type="entry name" value="Baseplate_J"/>
    <property type="match status" value="1"/>
</dbReference>
<name>A0A916UGF0_9HYPH</name>
<gene>
    <name evidence="3" type="ORF">GCM10010994_31830</name>
</gene>
<dbReference type="InterPro" id="IPR006949">
    <property type="entry name" value="Barrel_Baseplate_J-like"/>
</dbReference>